<sequence>MSYVFNPGYIGPNPPCCDPECTDENDCPNAECGPCPGPQAPCGGCSPAVDGRQQNTTENEDCHNKRDDTQHQTSKQ</sequence>
<dbReference type="InParanoid" id="B4JCA5"/>
<organism evidence="3">
    <name type="scientific">Drosophila grimshawi</name>
    <name type="common">Hawaiian fruit fly</name>
    <name type="synonym">Idiomyia grimshawi</name>
    <dbReference type="NCBI Taxonomy" id="7222"/>
    <lineage>
        <taxon>Eukaryota</taxon>
        <taxon>Metazoa</taxon>
        <taxon>Ecdysozoa</taxon>
        <taxon>Arthropoda</taxon>
        <taxon>Hexapoda</taxon>
        <taxon>Insecta</taxon>
        <taxon>Pterygota</taxon>
        <taxon>Neoptera</taxon>
        <taxon>Endopterygota</taxon>
        <taxon>Diptera</taxon>
        <taxon>Brachycera</taxon>
        <taxon>Muscomorpha</taxon>
        <taxon>Ephydroidea</taxon>
        <taxon>Drosophilidae</taxon>
        <taxon>Drosophila</taxon>
        <taxon>Hawaiian Drosophila</taxon>
    </lineage>
</organism>
<reference evidence="2 3" key="1">
    <citation type="journal article" date="2007" name="Nature">
        <title>Evolution of genes and genomes on the Drosophila phylogeny.</title>
        <authorList>
            <consortium name="Drosophila 12 Genomes Consortium"/>
            <person name="Clark A.G."/>
            <person name="Eisen M.B."/>
            <person name="Smith D.R."/>
            <person name="Bergman C.M."/>
            <person name="Oliver B."/>
            <person name="Markow T.A."/>
            <person name="Kaufman T.C."/>
            <person name="Kellis M."/>
            <person name="Gelbart W."/>
            <person name="Iyer V.N."/>
            <person name="Pollard D.A."/>
            <person name="Sackton T.B."/>
            <person name="Larracuente A.M."/>
            <person name="Singh N.D."/>
            <person name="Abad J.P."/>
            <person name="Abt D.N."/>
            <person name="Adryan B."/>
            <person name="Aguade M."/>
            <person name="Akashi H."/>
            <person name="Anderson W.W."/>
            <person name="Aquadro C.F."/>
            <person name="Ardell D.H."/>
            <person name="Arguello R."/>
            <person name="Artieri C.G."/>
            <person name="Barbash D.A."/>
            <person name="Barker D."/>
            <person name="Barsanti P."/>
            <person name="Batterham P."/>
            <person name="Batzoglou S."/>
            <person name="Begun D."/>
            <person name="Bhutkar A."/>
            <person name="Blanco E."/>
            <person name="Bosak S.A."/>
            <person name="Bradley R.K."/>
            <person name="Brand A.D."/>
            <person name="Brent M.R."/>
            <person name="Brooks A.N."/>
            <person name="Brown R.H."/>
            <person name="Butlin R.K."/>
            <person name="Caggese C."/>
            <person name="Calvi B.R."/>
            <person name="Bernardo de Carvalho A."/>
            <person name="Caspi A."/>
            <person name="Castrezana S."/>
            <person name="Celniker S.E."/>
            <person name="Chang J.L."/>
            <person name="Chapple C."/>
            <person name="Chatterji S."/>
            <person name="Chinwalla A."/>
            <person name="Civetta A."/>
            <person name="Clifton S.W."/>
            <person name="Comeron J.M."/>
            <person name="Costello J.C."/>
            <person name="Coyne J.A."/>
            <person name="Daub J."/>
            <person name="David R.G."/>
            <person name="Delcher A.L."/>
            <person name="Delehaunty K."/>
            <person name="Do C.B."/>
            <person name="Ebling H."/>
            <person name="Edwards K."/>
            <person name="Eickbush T."/>
            <person name="Evans J.D."/>
            <person name="Filipski A."/>
            <person name="Findeiss S."/>
            <person name="Freyhult E."/>
            <person name="Fulton L."/>
            <person name="Fulton R."/>
            <person name="Garcia A.C."/>
            <person name="Gardiner A."/>
            <person name="Garfield D.A."/>
            <person name="Garvin B.E."/>
            <person name="Gibson G."/>
            <person name="Gilbert D."/>
            <person name="Gnerre S."/>
            <person name="Godfrey J."/>
            <person name="Good R."/>
            <person name="Gotea V."/>
            <person name="Gravely B."/>
            <person name="Greenberg A.J."/>
            <person name="Griffiths-Jones S."/>
            <person name="Gross S."/>
            <person name="Guigo R."/>
            <person name="Gustafson E.A."/>
            <person name="Haerty W."/>
            <person name="Hahn M.W."/>
            <person name="Halligan D.L."/>
            <person name="Halpern A.L."/>
            <person name="Halter G.M."/>
            <person name="Han M.V."/>
            <person name="Heger A."/>
            <person name="Hillier L."/>
            <person name="Hinrichs A.S."/>
            <person name="Holmes I."/>
            <person name="Hoskins R.A."/>
            <person name="Hubisz M.J."/>
            <person name="Hultmark D."/>
            <person name="Huntley M.A."/>
            <person name="Jaffe D.B."/>
            <person name="Jagadeeshan S."/>
            <person name="Jeck W.R."/>
            <person name="Johnson J."/>
            <person name="Jones C.D."/>
            <person name="Jordan W.C."/>
            <person name="Karpen G.H."/>
            <person name="Kataoka E."/>
            <person name="Keightley P.D."/>
            <person name="Kheradpour P."/>
            <person name="Kirkness E.F."/>
            <person name="Koerich L.B."/>
            <person name="Kristiansen K."/>
            <person name="Kudrna D."/>
            <person name="Kulathinal R.J."/>
            <person name="Kumar S."/>
            <person name="Kwok R."/>
            <person name="Lander E."/>
            <person name="Langley C.H."/>
            <person name="Lapoint R."/>
            <person name="Lazzaro B.P."/>
            <person name="Lee S.J."/>
            <person name="Levesque L."/>
            <person name="Li R."/>
            <person name="Lin C.F."/>
            <person name="Lin M.F."/>
            <person name="Lindblad-Toh K."/>
            <person name="Llopart A."/>
            <person name="Long M."/>
            <person name="Low L."/>
            <person name="Lozovsky E."/>
            <person name="Lu J."/>
            <person name="Luo M."/>
            <person name="Machado C.A."/>
            <person name="Makalowski W."/>
            <person name="Marzo M."/>
            <person name="Matsuda M."/>
            <person name="Matzkin L."/>
            <person name="McAllister B."/>
            <person name="McBride C.S."/>
            <person name="McKernan B."/>
            <person name="McKernan K."/>
            <person name="Mendez-Lago M."/>
            <person name="Minx P."/>
            <person name="Mollenhauer M.U."/>
            <person name="Montooth K."/>
            <person name="Mount S.M."/>
            <person name="Mu X."/>
            <person name="Myers E."/>
            <person name="Negre B."/>
            <person name="Newfeld S."/>
            <person name="Nielsen R."/>
            <person name="Noor M.A."/>
            <person name="O'Grady P."/>
            <person name="Pachter L."/>
            <person name="Papaceit M."/>
            <person name="Parisi M.J."/>
            <person name="Parisi M."/>
            <person name="Parts L."/>
            <person name="Pedersen J.S."/>
            <person name="Pesole G."/>
            <person name="Phillippy A.M."/>
            <person name="Ponting C.P."/>
            <person name="Pop M."/>
            <person name="Porcelli D."/>
            <person name="Powell J.R."/>
            <person name="Prohaska S."/>
            <person name="Pruitt K."/>
            <person name="Puig M."/>
            <person name="Quesneville H."/>
            <person name="Ram K.R."/>
            <person name="Rand D."/>
            <person name="Rasmussen M.D."/>
            <person name="Reed L.K."/>
            <person name="Reenan R."/>
            <person name="Reily A."/>
            <person name="Remington K.A."/>
            <person name="Rieger T.T."/>
            <person name="Ritchie M.G."/>
            <person name="Robin C."/>
            <person name="Rogers Y.H."/>
            <person name="Rohde C."/>
            <person name="Rozas J."/>
            <person name="Rubenfield M.J."/>
            <person name="Ruiz A."/>
            <person name="Russo S."/>
            <person name="Salzberg S.L."/>
            <person name="Sanchez-Gracia A."/>
            <person name="Saranga D.J."/>
            <person name="Sato H."/>
            <person name="Schaeffer S.W."/>
            <person name="Schatz M.C."/>
            <person name="Schlenke T."/>
            <person name="Schwartz R."/>
            <person name="Segarra C."/>
            <person name="Singh R.S."/>
            <person name="Sirot L."/>
            <person name="Sirota M."/>
            <person name="Sisneros N.B."/>
            <person name="Smith C.D."/>
            <person name="Smith T.F."/>
            <person name="Spieth J."/>
            <person name="Stage D.E."/>
            <person name="Stark A."/>
            <person name="Stephan W."/>
            <person name="Strausberg R.L."/>
            <person name="Strempel S."/>
            <person name="Sturgill D."/>
            <person name="Sutton G."/>
            <person name="Sutton G.G."/>
            <person name="Tao W."/>
            <person name="Teichmann S."/>
            <person name="Tobari Y.N."/>
            <person name="Tomimura Y."/>
            <person name="Tsolas J.M."/>
            <person name="Valente V.L."/>
            <person name="Venter E."/>
            <person name="Venter J.C."/>
            <person name="Vicario S."/>
            <person name="Vieira F.G."/>
            <person name="Vilella A.J."/>
            <person name="Villasante A."/>
            <person name="Walenz B."/>
            <person name="Wang J."/>
            <person name="Wasserman M."/>
            <person name="Watts T."/>
            <person name="Wilson D."/>
            <person name="Wilson R.K."/>
            <person name="Wing R.A."/>
            <person name="Wolfner M.F."/>
            <person name="Wong A."/>
            <person name="Wong G.K."/>
            <person name="Wu C.I."/>
            <person name="Wu G."/>
            <person name="Yamamoto D."/>
            <person name="Yang H.P."/>
            <person name="Yang S.P."/>
            <person name="Yorke J.A."/>
            <person name="Yoshida K."/>
            <person name="Zdobnov E."/>
            <person name="Zhang P."/>
            <person name="Zhang Y."/>
            <person name="Zimin A.V."/>
            <person name="Baldwin J."/>
            <person name="Abdouelleil A."/>
            <person name="Abdulkadir J."/>
            <person name="Abebe A."/>
            <person name="Abera B."/>
            <person name="Abreu J."/>
            <person name="Acer S.C."/>
            <person name="Aftuck L."/>
            <person name="Alexander A."/>
            <person name="An P."/>
            <person name="Anderson E."/>
            <person name="Anderson S."/>
            <person name="Arachi H."/>
            <person name="Azer M."/>
            <person name="Bachantsang P."/>
            <person name="Barry A."/>
            <person name="Bayul T."/>
            <person name="Berlin A."/>
            <person name="Bessette D."/>
            <person name="Bloom T."/>
            <person name="Blye J."/>
            <person name="Boguslavskiy L."/>
            <person name="Bonnet C."/>
            <person name="Boukhgalter B."/>
            <person name="Bourzgui I."/>
            <person name="Brown A."/>
            <person name="Cahill P."/>
            <person name="Channer S."/>
            <person name="Cheshatsang Y."/>
            <person name="Chuda L."/>
            <person name="Citroen M."/>
            <person name="Collymore A."/>
            <person name="Cooke P."/>
            <person name="Costello M."/>
            <person name="D'Aco K."/>
            <person name="Daza R."/>
            <person name="De Haan G."/>
            <person name="DeGray S."/>
            <person name="DeMaso C."/>
            <person name="Dhargay N."/>
            <person name="Dooley K."/>
            <person name="Dooley E."/>
            <person name="Doricent M."/>
            <person name="Dorje P."/>
            <person name="Dorjee K."/>
            <person name="Dupes A."/>
            <person name="Elong R."/>
            <person name="Falk J."/>
            <person name="Farina A."/>
            <person name="Faro S."/>
            <person name="Ferguson D."/>
            <person name="Fisher S."/>
            <person name="Foley C.D."/>
            <person name="Franke A."/>
            <person name="Friedrich D."/>
            <person name="Gadbois L."/>
            <person name="Gearin G."/>
            <person name="Gearin C.R."/>
            <person name="Giannoukos G."/>
            <person name="Goode T."/>
            <person name="Graham J."/>
            <person name="Grandbois E."/>
            <person name="Grewal S."/>
            <person name="Gyaltsen K."/>
            <person name="Hafez N."/>
            <person name="Hagos B."/>
            <person name="Hall J."/>
            <person name="Henson C."/>
            <person name="Hollinger A."/>
            <person name="Honan T."/>
            <person name="Huard M.D."/>
            <person name="Hughes L."/>
            <person name="Hurhula B."/>
            <person name="Husby M.E."/>
            <person name="Kamat A."/>
            <person name="Kanga B."/>
            <person name="Kashin S."/>
            <person name="Khazanovich D."/>
            <person name="Kisner P."/>
            <person name="Lance K."/>
            <person name="Lara M."/>
            <person name="Lee W."/>
            <person name="Lennon N."/>
            <person name="Letendre F."/>
            <person name="LeVine R."/>
            <person name="Lipovsky A."/>
            <person name="Liu X."/>
            <person name="Liu J."/>
            <person name="Liu S."/>
            <person name="Lokyitsang T."/>
            <person name="Lokyitsang Y."/>
            <person name="Lubonja R."/>
            <person name="Lui A."/>
            <person name="MacDonald P."/>
            <person name="Magnisalis V."/>
            <person name="Maru K."/>
            <person name="Matthews C."/>
            <person name="McCusker W."/>
            <person name="McDonough S."/>
            <person name="Mehta T."/>
            <person name="Meldrim J."/>
            <person name="Meneus L."/>
            <person name="Mihai O."/>
            <person name="Mihalev A."/>
            <person name="Mihova T."/>
            <person name="Mittelman R."/>
            <person name="Mlenga V."/>
            <person name="Montmayeur A."/>
            <person name="Mulrain L."/>
            <person name="Navidi A."/>
            <person name="Naylor J."/>
            <person name="Negash T."/>
            <person name="Nguyen T."/>
            <person name="Nguyen N."/>
            <person name="Nicol R."/>
            <person name="Norbu C."/>
            <person name="Norbu N."/>
            <person name="Novod N."/>
            <person name="O'Neill B."/>
            <person name="Osman S."/>
            <person name="Markiewicz E."/>
            <person name="Oyono O.L."/>
            <person name="Patti C."/>
            <person name="Phunkhang P."/>
            <person name="Pierre F."/>
            <person name="Priest M."/>
            <person name="Raghuraman S."/>
            <person name="Rege F."/>
            <person name="Reyes R."/>
            <person name="Rise C."/>
            <person name="Rogov P."/>
            <person name="Ross K."/>
            <person name="Ryan E."/>
            <person name="Settipalli S."/>
            <person name="Shea T."/>
            <person name="Sherpa N."/>
            <person name="Shi L."/>
            <person name="Shih D."/>
            <person name="Sparrow T."/>
            <person name="Spaulding J."/>
            <person name="Stalker J."/>
            <person name="Stange-Thomann N."/>
            <person name="Stavropoulos S."/>
            <person name="Stone C."/>
            <person name="Strader C."/>
            <person name="Tesfaye S."/>
            <person name="Thomson T."/>
            <person name="Thoulutsang Y."/>
            <person name="Thoulutsang D."/>
            <person name="Topham K."/>
            <person name="Topping I."/>
            <person name="Tsamla T."/>
            <person name="Vassiliev H."/>
            <person name="Vo A."/>
            <person name="Wangchuk T."/>
            <person name="Wangdi T."/>
            <person name="Weiand M."/>
            <person name="Wilkinson J."/>
            <person name="Wilson A."/>
            <person name="Yadav S."/>
            <person name="Young G."/>
            <person name="Yu Q."/>
            <person name="Zembek L."/>
            <person name="Zhong D."/>
            <person name="Zimmer A."/>
            <person name="Zwirko Z."/>
            <person name="Jaffe D.B."/>
            <person name="Alvarez P."/>
            <person name="Brockman W."/>
            <person name="Butler J."/>
            <person name="Chin C."/>
            <person name="Gnerre S."/>
            <person name="Grabherr M."/>
            <person name="Kleber M."/>
            <person name="Mauceli E."/>
            <person name="MacCallum I."/>
        </authorList>
    </citation>
    <scope>NUCLEOTIDE SEQUENCE [LARGE SCALE GENOMIC DNA]</scope>
    <source>
        <strain evidence="3">Tucson 15287-2541.00</strain>
    </source>
</reference>
<dbReference type="HOGENOM" id="CLU_199271_0_0_1"/>
<dbReference type="OrthoDB" id="7840795at2759"/>
<evidence type="ECO:0000256" key="1">
    <source>
        <dbReference type="SAM" id="MobiDB-lite"/>
    </source>
</evidence>
<dbReference type="STRING" id="7222.B4JCA5"/>
<dbReference type="PhylomeDB" id="B4JCA5"/>
<protein>
    <submittedName>
        <fullName evidence="2">GH11632</fullName>
    </submittedName>
</protein>
<dbReference type="Proteomes" id="UP000001070">
    <property type="component" value="Unassembled WGS sequence"/>
</dbReference>
<accession>B4JCA5</accession>
<evidence type="ECO:0000313" key="2">
    <source>
        <dbReference type="EMBL" id="EDW04138.1"/>
    </source>
</evidence>
<dbReference type="eggNOG" id="ENOG502TCCC">
    <property type="taxonomic scope" value="Eukaryota"/>
</dbReference>
<name>B4JCA5_DROGR</name>
<proteinExistence type="predicted"/>
<gene>
    <name evidence="2" type="primary">Dgri\GH11632</name>
    <name evidence="2" type="ORF">Dgri_GH11632</name>
</gene>
<feature type="region of interest" description="Disordered" evidence="1">
    <location>
        <begin position="53"/>
        <end position="76"/>
    </location>
</feature>
<dbReference type="OMA" id="GHCTVPE"/>
<evidence type="ECO:0000313" key="3">
    <source>
        <dbReference type="Proteomes" id="UP000001070"/>
    </source>
</evidence>
<keyword evidence="3" id="KW-1185">Reference proteome</keyword>
<dbReference type="AlphaFoldDB" id="B4JCA5"/>
<dbReference type="EMBL" id="CH916368">
    <property type="protein sequence ID" value="EDW04138.1"/>
    <property type="molecule type" value="Genomic_DNA"/>
</dbReference>
<feature type="compositionally biased region" description="Basic and acidic residues" evidence="1">
    <location>
        <begin position="60"/>
        <end position="70"/>
    </location>
</feature>